<dbReference type="KEGG" id="ehx:EMIHUDRAFT_462581"/>
<evidence type="ECO:0000256" key="1">
    <source>
        <dbReference type="SAM" id="MobiDB-lite"/>
    </source>
</evidence>
<dbReference type="AlphaFoldDB" id="A0A0D3KF40"/>
<accession>A0A0D3KF40</accession>
<feature type="compositionally biased region" description="Low complexity" evidence="1">
    <location>
        <begin position="223"/>
        <end position="239"/>
    </location>
</feature>
<feature type="compositionally biased region" description="Low complexity" evidence="1">
    <location>
        <begin position="127"/>
        <end position="155"/>
    </location>
</feature>
<feature type="compositionally biased region" description="Low complexity" evidence="1">
    <location>
        <begin position="168"/>
        <end position="183"/>
    </location>
</feature>
<dbReference type="GeneID" id="17279646"/>
<reference evidence="2" key="2">
    <citation type="submission" date="2024-10" db="UniProtKB">
        <authorList>
            <consortium name="EnsemblProtists"/>
        </authorList>
    </citation>
    <scope>IDENTIFICATION</scope>
</reference>
<dbReference type="Proteomes" id="UP000013827">
    <property type="component" value="Unassembled WGS sequence"/>
</dbReference>
<evidence type="ECO:0008006" key="4">
    <source>
        <dbReference type="Google" id="ProtNLM"/>
    </source>
</evidence>
<feature type="region of interest" description="Disordered" evidence="1">
    <location>
        <begin position="692"/>
        <end position="715"/>
    </location>
</feature>
<feature type="compositionally biased region" description="Pro residues" evidence="1">
    <location>
        <begin position="70"/>
        <end position="104"/>
    </location>
</feature>
<feature type="compositionally biased region" description="Basic and acidic residues" evidence="1">
    <location>
        <begin position="240"/>
        <end position="258"/>
    </location>
</feature>
<feature type="compositionally biased region" description="Low complexity" evidence="1">
    <location>
        <begin position="193"/>
        <end position="203"/>
    </location>
</feature>
<dbReference type="PaxDb" id="2903-EOD34375"/>
<protein>
    <recommendedName>
        <fullName evidence="4">UBX domain-containing protein</fullName>
    </recommendedName>
</protein>
<dbReference type="EnsemblProtists" id="EOD34375">
    <property type="protein sequence ID" value="EOD34375"/>
    <property type="gene ID" value="EMIHUDRAFT_462581"/>
</dbReference>
<feature type="region of interest" description="Disordered" evidence="1">
    <location>
        <begin position="62"/>
        <end position="337"/>
    </location>
</feature>
<keyword evidence="3" id="KW-1185">Reference proteome</keyword>
<feature type="compositionally biased region" description="Low complexity" evidence="1">
    <location>
        <begin position="427"/>
        <end position="438"/>
    </location>
</feature>
<dbReference type="HOGENOM" id="CLU_383791_0_0_1"/>
<evidence type="ECO:0000313" key="3">
    <source>
        <dbReference type="Proteomes" id="UP000013827"/>
    </source>
</evidence>
<organism evidence="2 3">
    <name type="scientific">Emiliania huxleyi (strain CCMP1516)</name>
    <dbReference type="NCBI Taxonomy" id="280463"/>
    <lineage>
        <taxon>Eukaryota</taxon>
        <taxon>Haptista</taxon>
        <taxon>Haptophyta</taxon>
        <taxon>Prymnesiophyceae</taxon>
        <taxon>Isochrysidales</taxon>
        <taxon>Noelaerhabdaceae</taxon>
        <taxon>Emiliania</taxon>
    </lineage>
</organism>
<reference evidence="3" key="1">
    <citation type="journal article" date="2013" name="Nature">
        <title>Pan genome of the phytoplankton Emiliania underpins its global distribution.</title>
        <authorList>
            <person name="Read B.A."/>
            <person name="Kegel J."/>
            <person name="Klute M.J."/>
            <person name="Kuo A."/>
            <person name="Lefebvre S.C."/>
            <person name="Maumus F."/>
            <person name="Mayer C."/>
            <person name="Miller J."/>
            <person name="Monier A."/>
            <person name="Salamov A."/>
            <person name="Young J."/>
            <person name="Aguilar M."/>
            <person name="Claverie J.M."/>
            <person name="Frickenhaus S."/>
            <person name="Gonzalez K."/>
            <person name="Herman E.K."/>
            <person name="Lin Y.C."/>
            <person name="Napier J."/>
            <person name="Ogata H."/>
            <person name="Sarno A.F."/>
            <person name="Shmutz J."/>
            <person name="Schroeder D."/>
            <person name="de Vargas C."/>
            <person name="Verret F."/>
            <person name="von Dassow P."/>
            <person name="Valentin K."/>
            <person name="Van de Peer Y."/>
            <person name="Wheeler G."/>
            <person name="Dacks J.B."/>
            <person name="Delwiche C.F."/>
            <person name="Dyhrman S.T."/>
            <person name="Glockner G."/>
            <person name="John U."/>
            <person name="Richards T."/>
            <person name="Worden A.Z."/>
            <person name="Zhang X."/>
            <person name="Grigoriev I.V."/>
            <person name="Allen A.E."/>
            <person name="Bidle K."/>
            <person name="Borodovsky M."/>
            <person name="Bowler C."/>
            <person name="Brownlee C."/>
            <person name="Cock J.M."/>
            <person name="Elias M."/>
            <person name="Gladyshev V.N."/>
            <person name="Groth M."/>
            <person name="Guda C."/>
            <person name="Hadaegh A."/>
            <person name="Iglesias-Rodriguez M.D."/>
            <person name="Jenkins J."/>
            <person name="Jones B.M."/>
            <person name="Lawson T."/>
            <person name="Leese F."/>
            <person name="Lindquist E."/>
            <person name="Lobanov A."/>
            <person name="Lomsadze A."/>
            <person name="Malik S.B."/>
            <person name="Marsh M.E."/>
            <person name="Mackinder L."/>
            <person name="Mock T."/>
            <person name="Mueller-Roeber B."/>
            <person name="Pagarete A."/>
            <person name="Parker M."/>
            <person name="Probert I."/>
            <person name="Quesneville H."/>
            <person name="Raines C."/>
            <person name="Rensing S.A."/>
            <person name="Riano-Pachon D.M."/>
            <person name="Richier S."/>
            <person name="Rokitta S."/>
            <person name="Shiraiwa Y."/>
            <person name="Soanes D.M."/>
            <person name="van der Giezen M."/>
            <person name="Wahlund T.M."/>
            <person name="Williams B."/>
            <person name="Wilson W."/>
            <person name="Wolfe G."/>
            <person name="Wurch L.L."/>
        </authorList>
    </citation>
    <scope>NUCLEOTIDE SEQUENCE</scope>
</reference>
<feature type="region of interest" description="Disordered" evidence="1">
    <location>
        <begin position="427"/>
        <end position="451"/>
    </location>
</feature>
<evidence type="ECO:0000313" key="2">
    <source>
        <dbReference type="EnsemblProtists" id="EOD34375"/>
    </source>
</evidence>
<feature type="compositionally biased region" description="Gly residues" evidence="1">
    <location>
        <begin position="300"/>
        <end position="311"/>
    </location>
</feature>
<sequence>MSDSLLARLLSELQLDHHRSLLEEEELTFSLLASMRADLLVDSLAELGFTPAEALRLQEGLARPPHSAAPSPPDPPPSPITLDPPPPVEPAAAAPAPPQPPPLAPDAAATAEERLRSRFAELLSSGLPPAEAAARALEQLQSEASHAASAAAAADGPPPDLREPPPGRLAAAAEAGRRLAAAARAEEARRAGEAAAEAEAAACRAREAEKEARRKRAERAAAKKSTASPEADEAAAAAGRSERTRALATERRQREAEKALLLAEARADRAHRQARRPFAPPEAAPPEKAAPAPSVPPPGGGAARGLGGGGSEVAADEGGADAAGGWSALHSLPPSSDASARRERFSVRLPAGGVVQAAWQGGRPPVWAVLGWLAAVLKLDVDELIGKYALVDRSSLPPRELEDEAATLRAAGLDAGATLLLQPRAGGAPMRGGAARRAPVSEMRLPSGPRGEMETVGRLCGSYTFADEAFRKAGMLVLLHGPSASSRALAHDLQARLHFLSLAFVPASVRRLAAAAGSGEGEDDAGDAGYSAFGGDSLEAGAEELHIVMRFLQAQQPALQAQHPALQVRALLAHGGVADAALRYAVQFGRAASCPVRRLVLLGAPHGSLSDAPPEAWSVLSADEHVAVLRARMYHRQHLAGGRHGLRLVDGAGHSFGAGGEGGGGGGGQGAGGSGPEMVASIVNDWLEGARRLNEQAASEEDGDNLGGDKQADDDDLAFYF</sequence>
<dbReference type="RefSeq" id="XP_005786804.1">
    <property type="nucleotide sequence ID" value="XM_005786747.1"/>
</dbReference>
<name>A0A0D3KF40_EMIH1</name>
<proteinExistence type="predicted"/>